<sequence>MTSTTYFGRPEPGGRRLGADFDLLAKWSRTFAARKPIHSYCLSQLSPSDRAILFAGPAQHFRLQELPDHTVRLETILDDGEVEVRHIDADVVSMMRSPNYSKSEARHYEMCCEIEDAQPDSDTVAEMEKCKALLQGADPEAAEKRARKAKQDVLLRAGSTVKKRWKAERMARLTSRTPSRSASTSEDDRETIKPFSQAGTSPKVAATLSSMIVTKLTKSHPKASHKHPSPRDSIPDLCSETTAETSDWDTPNQLTDVSTPDPETAAVGDDINGGVTLLPFRLPRTVESDNECTVETPKLGSRLSQPNGQTTSRQLGVGLNQAVFSLAGGFSGLQVTSSAAIRINDPFQPLNNPFISFHAIPTVIPLPDATPRATSSPVNIPAGQASTPKTFTQPFSPQSKKTPKYPLAKEQIWNGFTCYDVPNPFSNDHLVPKYWTDKLGKERYVRHKLQDLKQEDARLQSDRVFGVVARNPIHIFVDLSNIIIGFYDSMKQSRGIPIHKRVMAPPFSFKNFDTILTRDRNVAKRVVAGSRPHTENKWLPAYMVQAEELGYEMNILTRVPKPSSPIRKQRKSKGTNRDRDSATSGTEVSGDDSMSKFTKHGEQGVDEVLHLKMLQSILDTKSPGTIVLATGDAAHAEYSDGFKKNIERALQSNWNIELYGWSRNISAAWREPAFAARWSHKFKIIELDPFCEELFDVTIESLDS</sequence>
<feature type="compositionally biased region" description="Low complexity" evidence="1">
    <location>
        <begin position="172"/>
        <end position="184"/>
    </location>
</feature>
<evidence type="ECO:0000313" key="2">
    <source>
        <dbReference type="EMBL" id="EGS19435.1"/>
    </source>
</evidence>
<dbReference type="HOGENOM" id="CLU_356441_0_0_1"/>
<feature type="compositionally biased region" description="Polar residues" evidence="1">
    <location>
        <begin position="372"/>
        <end position="400"/>
    </location>
</feature>
<feature type="compositionally biased region" description="Polar residues" evidence="1">
    <location>
        <begin position="239"/>
        <end position="254"/>
    </location>
</feature>
<keyword evidence="3" id="KW-1185">Reference proteome</keyword>
<dbReference type="OrthoDB" id="5590473at2759"/>
<dbReference type="AlphaFoldDB" id="G0SB55"/>
<feature type="region of interest" description="Disordered" evidence="1">
    <location>
        <begin position="372"/>
        <end position="403"/>
    </location>
</feature>
<organism evidence="3">
    <name type="scientific">Chaetomium thermophilum (strain DSM 1495 / CBS 144.50 / IMI 039719)</name>
    <name type="common">Thermochaetoides thermophila</name>
    <dbReference type="NCBI Taxonomy" id="759272"/>
    <lineage>
        <taxon>Eukaryota</taxon>
        <taxon>Fungi</taxon>
        <taxon>Dikarya</taxon>
        <taxon>Ascomycota</taxon>
        <taxon>Pezizomycotina</taxon>
        <taxon>Sordariomycetes</taxon>
        <taxon>Sordariomycetidae</taxon>
        <taxon>Sordariales</taxon>
        <taxon>Chaetomiaceae</taxon>
        <taxon>Thermochaetoides</taxon>
    </lineage>
</organism>
<dbReference type="GO" id="GO:0005085">
    <property type="term" value="F:guanyl-nucleotide exchange factor activity"/>
    <property type="evidence" value="ECO:0007669"/>
    <property type="project" value="TreeGrafter"/>
</dbReference>
<dbReference type="EMBL" id="GL988044">
    <property type="protein sequence ID" value="EGS19435.1"/>
    <property type="molecule type" value="Genomic_DNA"/>
</dbReference>
<dbReference type="CDD" id="cd18724">
    <property type="entry name" value="PIN_LabA-like"/>
    <property type="match status" value="1"/>
</dbReference>
<dbReference type="GO" id="GO:0031267">
    <property type="term" value="F:small GTPase binding"/>
    <property type="evidence" value="ECO:0007669"/>
    <property type="project" value="TreeGrafter"/>
</dbReference>
<evidence type="ECO:0008006" key="4">
    <source>
        <dbReference type="Google" id="ProtNLM"/>
    </source>
</evidence>
<feature type="compositionally biased region" description="Basic residues" evidence="1">
    <location>
        <begin position="217"/>
        <end position="228"/>
    </location>
</feature>
<dbReference type="PANTHER" id="PTHR15837:SF5">
    <property type="entry name" value="NYN DOMAIN-CONTAINING PROTEIN"/>
    <property type="match status" value="1"/>
</dbReference>
<gene>
    <name evidence="2" type="ORF">CTHT_0048960</name>
</gene>
<evidence type="ECO:0000313" key="3">
    <source>
        <dbReference type="Proteomes" id="UP000008066"/>
    </source>
</evidence>
<dbReference type="RefSeq" id="XP_006695257.1">
    <property type="nucleotide sequence ID" value="XM_006695194.1"/>
</dbReference>
<dbReference type="Proteomes" id="UP000008066">
    <property type="component" value="Unassembled WGS sequence"/>
</dbReference>
<dbReference type="PANTHER" id="PTHR15837">
    <property type="entry name" value="RAN GUANINE NUCLEOTIDE RELEASE FACTOR"/>
    <property type="match status" value="1"/>
</dbReference>
<dbReference type="GeneID" id="18258934"/>
<feature type="region of interest" description="Disordered" evidence="1">
    <location>
        <begin position="166"/>
        <end position="203"/>
    </location>
</feature>
<feature type="region of interest" description="Disordered" evidence="1">
    <location>
        <begin position="560"/>
        <end position="597"/>
    </location>
</feature>
<accession>G0SB55</accession>
<dbReference type="STRING" id="759272.G0SB55"/>
<dbReference type="GO" id="GO:0006606">
    <property type="term" value="P:protein import into nucleus"/>
    <property type="evidence" value="ECO:0007669"/>
    <property type="project" value="TreeGrafter"/>
</dbReference>
<proteinExistence type="predicted"/>
<dbReference type="Gene3D" id="3.40.50.1010">
    <property type="entry name" value="5'-nuclease"/>
    <property type="match status" value="1"/>
</dbReference>
<evidence type="ECO:0000256" key="1">
    <source>
        <dbReference type="SAM" id="MobiDB-lite"/>
    </source>
</evidence>
<name>G0SB55_CHATD</name>
<dbReference type="OMA" id="FRICEQP"/>
<dbReference type="GO" id="GO:0005634">
    <property type="term" value="C:nucleus"/>
    <property type="evidence" value="ECO:0007669"/>
    <property type="project" value="TreeGrafter"/>
</dbReference>
<dbReference type="InterPro" id="IPR007681">
    <property type="entry name" value="Mog1"/>
</dbReference>
<dbReference type="KEGG" id="cthr:CTHT_0048960"/>
<protein>
    <recommendedName>
        <fullName evidence="4">NYN domain-containing protein</fullName>
    </recommendedName>
</protein>
<reference evidence="2 3" key="1">
    <citation type="journal article" date="2011" name="Cell">
        <title>Insight into structure and assembly of the nuclear pore complex by utilizing the genome of a eukaryotic thermophile.</title>
        <authorList>
            <person name="Amlacher S."/>
            <person name="Sarges P."/>
            <person name="Flemming D."/>
            <person name="van Noort V."/>
            <person name="Kunze R."/>
            <person name="Devos D.P."/>
            <person name="Arumugam M."/>
            <person name="Bork P."/>
            <person name="Hurt E."/>
        </authorList>
    </citation>
    <scope>NUCLEOTIDE SEQUENCE [LARGE SCALE GENOMIC DNA]</scope>
    <source>
        <strain evidence="3">DSM 1495 / CBS 144.50 / IMI 039719</strain>
    </source>
</reference>
<dbReference type="eggNOG" id="ENOG502S3QT">
    <property type="taxonomic scope" value="Eukaryota"/>
</dbReference>
<feature type="region of interest" description="Disordered" evidence="1">
    <location>
        <begin position="217"/>
        <end position="254"/>
    </location>
</feature>